<dbReference type="AlphaFoldDB" id="A0A1E7WUR8"/>
<comment type="subunit">
    <text evidence="2">Interacts with COX5B; this interaction may contribute to localize PYROXD2 to the inner face of the inner mitochondrial membrane.</text>
</comment>
<dbReference type="EMBL" id="LROM01000072">
    <property type="protein sequence ID" value="OFA03443.1"/>
    <property type="molecule type" value="Genomic_DNA"/>
</dbReference>
<dbReference type="PATRIC" id="fig|762836.4.peg.1897"/>
<organism evidence="5 6">
    <name type="scientific">Duganella phyllosphaerae</name>
    <dbReference type="NCBI Taxonomy" id="762836"/>
    <lineage>
        <taxon>Bacteria</taxon>
        <taxon>Pseudomonadati</taxon>
        <taxon>Pseudomonadota</taxon>
        <taxon>Betaproteobacteria</taxon>
        <taxon>Burkholderiales</taxon>
        <taxon>Oxalobacteraceae</taxon>
        <taxon>Telluria group</taxon>
        <taxon>Duganella</taxon>
    </lineage>
</organism>
<evidence type="ECO:0000256" key="3">
    <source>
        <dbReference type="ARBA" id="ARBA00040298"/>
    </source>
</evidence>
<feature type="domain" description="Amine oxidase" evidence="4">
    <location>
        <begin position="16"/>
        <end position="317"/>
    </location>
</feature>
<accession>A0A1E7WUR8</accession>
<gene>
    <name evidence="5" type="primary">crtI_2</name>
    <name evidence="5" type="ORF">DUPY_18250</name>
</gene>
<evidence type="ECO:0000256" key="1">
    <source>
        <dbReference type="ARBA" id="ARBA00037217"/>
    </source>
</evidence>
<dbReference type="SUPFAM" id="SSF51905">
    <property type="entry name" value="FAD/NAD(P)-binding domain"/>
    <property type="match status" value="1"/>
</dbReference>
<dbReference type="Proteomes" id="UP000175989">
    <property type="component" value="Unassembled WGS sequence"/>
</dbReference>
<dbReference type="OrthoDB" id="9774675at2"/>
<dbReference type="RefSeq" id="WP_071651611.1">
    <property type="nucleotide sequence ID" value="NZ_LROM01000072.1"/>
</dbReference>
<keyword evidence="6" id="KW-1185">Reference proteome</keyword>
<comment type="function">
    <text evidence="1">Probable oxidoreductase that may play a role as regulator of mitochondrial function.</text>
</comment>
<evidence type="ECO:0000256" key="2">
    <source>
        <dbReference type="ARBA" id="ARBA00038825"/>
    </source>
</evidence>
<dbReference type="GO" id="GO:0016491">
    <property type="term" value="F:oxidoreductase activity"/>
    <property type="evidence" value="ECO:0007669"/>
    <property type="project" value="UniProtKB-KW"/>
</dbReference>
<keyword evidence="5" id="KW-0560">Oxidoreductase</keyword>
<proteinExistence type="predicted"/>
<protein>
    <recommendedName>
        <fullName evidence="3">Pyridine nucleotide-disulfide oxidoreductase domain-containing protein 2</fullName>
    </recommendedName>
</protein>
<dbReference type="InterPro" id="IPR002937">
    <property type="entry name" value="Amino_oxidase"/>
</dbReference>
<dbReference type="Gene3D" id="3.50.50.60">
    <property type="entry name" value="FAD/NAD(P)-binding domain"/>
    <property type="match status" value="2"/>
</dbReference>
<dbReference type="InterPro" id="IPR036188">
    <property type="entry name" value="FAD/NAD-bd_sf"/>
</dbReference>
<comment type="caution">
    <text evidence="5">The sequence shown here is derived from an EMBL/GenBank/DDBJ whole genome shotgun (WGS) entry which is preliminary data.</text>
</comment>
<name>A0A1E7WUR8_9BURK</name>
<dbReference type="PANTHER" id="PTHR10668:SF105">
    <property type="entry name" value="DEHYDROGENASE-RELATED"/>
    <property type="match status" value="1"/>
</dbReference>
<evidence type="ECO:0000313" key="5">
    <source>
        <dbReference type="EMBL" id="OFA03443.1"/>
    </source>
</evidence>
<evidence type="ECO:0000259" key="4">
    <source>
        <dbReference type="Pfam" id="PF01593"/>
    </source>
</evidence>
<reference evidence="6" key="1">
    <citation type="journal article" date="2016" name="Front. Microbiol.">
        <title>Molecular Keys to the Janthinobacterium and Duganella spp. Interaction with the Plant Pathogen Fusarium graminearum.</title>
        <authorList>
            <person name="Haack F.S."/>
            <person name="Poehlein A."/>
            <person name="Kroger C."/>
            <person name="Voigt C.A."/>
            <person name="Piepenbring M."/>
            <person name="Bode H.B."/>
            <person name="Daniel R."/>
            <person name="Schafer W."/>
            <person name="Streit W.R."/>
        </authorList>
    </citation>
    <scope>NUCLEOTIDE SEQUENCE [LARGE SCALE GENOMIC DNA]</scope>
    <source>
        <strain evidence="6">T54</strain>
    </source>
</reference>
<dbReference type="PANTHER" id="PTHR10668">
    <property type="entry name" value="PHYTOENE DEHYDROGENASE"/>
    <property type="match status" value="1"/>
</dbReference>
<evidence type="ECO:0000313" key="6">
    <source>
        <dbReference type="Proteomes" id="UP000175989"/>
    </source>
</evidence>
<sequence length="526" mass="56121">MEEVDYVIVGTGINALVAAAMLARQGQRVALYERNDRIGGCIRSEEMIAPGYIHDVMATTFALFITSPAYAELGPDLERRGLRFAHTQTPTGALMPDGRYTILSTRRDQNIARMEALAPGDGTRWGQEMGKLDRDAPFLFALLGGPLWSFATLRLLARQAWRRGPRGLVAFFGEALGTVRGWLDARFQSDLVKALLAPWVLHAGLTPESAFSAQMAKVIVYAVEGAGAPVVCGGAQQFLLAFEKLIGDHGGAIHLNADVASVLLDGKGNARGLTLADGRTVRARKGVICGVTPAQLYGRLLTPDLVAPAVAEATAAYRLGKGCMQIHYALSAAPAWSAAELGQVALIHISGGIDSVSKACNEAERGMLPAEPTICLGQPSVVDPSRCPPGGAILWLQLLEMPHRIVGDAKGELAVPEDGAWGTRITEEYADRVEQILCRHLPGFRATVIGRKVYSPADLAAFNVNLVDGDPYGGACDLDQFLVWRPFPGTVNHRTHIPGLYHIGASTHPGPGLSGSSGYLLAKALR</sequence>
<dbReference type="Pfam" id="PF01593">
    <property type="entry name" value="Amino_oxidase"/>
    <property type="match status" value="1"/>
</dbReference>